<evidence type="ECO:0000313" key="3">
    <source>
        <dbReference type="EMBL" id="ABY36708.1"/>
    </source>
</evidence>
<dbReference type="InterPro" id="IPR025711">
    <property type="entry name" value="PepSY"/>
</dbReference>
<dbReference type="EnsemblBacteria" id="ABY36708">
    <property type="protein sequence ID" value="ABY36708"/>
    <property type="gene ID" value="Caur_3524"/>
</dbReference>
<dbReference type="HOGENOM" id="CLU_1015191_0_0_0"/>
<dbReference type="Gene3D" id="3.10.450.40">
    <property type="match status" value="1"/>
</dbReference>
<organism evidence="3 4">
    <name type="scientific">Chloroflexus aurantiacus (strain ATCC 29366 / DSM 635 / J-10-fl)</name>
    <dbReference type="NCBI Taxonomy" id="324602"/>
    <lineage>
        <taxon>Bacteria</taxon>
        <taxon>Bacillati</taxon>
        <taxon>Chloroflexota</taxon>
        <taxon>Chloroflexia</taxon>
        <taxon>Chloroflexales</taxon>
        <taxon>Chloroflexineae</taxon>
        <taxon>Chloroflexaceae</taxon>
        <taxon>Chloroflexus</taxon>
    </lineage>
</organism>
<dbReference type="AlphaFoldDB" id="A9WA26"/>
<protein>
    <submittedName>
        <fullName evidence="3">Propeptide PepSY amd peptidase M4</fullName>
    </submittedName>
</protein>
<dbReference type="Proteomes" id="UP000002008">
    <property type="component" value="Chromosome"/>
</dbReference>
<feature type="coiled-coil region" evidence="1">
    <location>
        <begin position="64"/>
        <end position="98"/>
    </location>
</feature>
<keyword evidence="4" id="KW-1185">Reference proteome</keyword>
<proteinExistence type="predicted"/>
<dbReference type="EMBL" id="CP000909">
    <property type="protein sequence ID" value="ABY36708.1"/>
    <property type="molecule type" value="Genomic_DNA"/>
</dbReference>
<dbReference type="PATRIC" id="fig|324602.8.peg.3971"/>
<evidence type="ECO:0000313" key="4">
    <source>
        <dbReference type="Proteomes" id="UP000002008"/>
    </source>
</evidence>
<dbReference type="eggNOG" id="COG3212">
    <property type="taxonomic scope" value="Bacteria"/>
</dbReference>
<sequence>MNRTMFLISAALTAFVLVVIGGVASRLSVSEPVSEVPTEIVIESTPITVPAIDPTVEALIREREAAYQAALAEAQQRLAEANQRLSAAQQQLDEVTTEAQAAPAVAVPAAAPAAVQAPAAPPAPTYAVSPEQAQAIAQAAAGNATLMRAPELVSIQGAPAYEVIFDRGAIYVDTQTGAILANTIAEIAQSANPISEEQAIAAAVAYLGGGTVREVEREYEHGVDAYEVKFSDGSEVYVDAYTGQVVYAKVKNVYGDDGDEHEDEKEKDDHDD</sequence>
<dbReference type="STRING" id="324602.Caur_3524"/>
<reference evidence="4" key="1">
    <citation type="journal article" date="2011" name="BMC Genomics">
        <title>Complete genome sequence of the filamentous anoxygenic phototrophic bacterium Chloroflexus aurantiacus.</title>
        <authorList>
            <person name="Tang K.H."/>
            <person name="Barry K."/>
            <person name="Chertkov O."/>
            <person name="Dalin E."/>
            <person name="Han C.S."/>
            <person name="Hauser L.J."/>
            <person name="Honchak B.M."/>
            <person name="Karbach L.E."/>
            <person name="Land M.L."/>
            <person name="Lapidus A."/>
            <person name="Larimer F.W."/>
            <person name="Mikhailova N."/>
            <person name="Pitluck S."/>
            <person name="Pierson B.K."/>
            <person name="Blankenship R.E."/>
        </authorList>
    </citation>
    <scope>NUCLEOTIDE SEQUENCE [LARGE SCALE GENOMIC DNA]</scope>
    <source>
        <strain evidence="4">ATCC 29366 / DSM 635 / J-10-fl</strain>
    </source>
</reference>
<dbReference type="InParanoid" id="A9WA26"/>
<feature type="domain" description="PepSY" evidence="2">
    <location>
        <begin position="128"/>
        <end position="181"/>
    </location>
</feature>
<dbReference type="KEGG" id="cau:Caur_3524"/>
<evidence type="ECO:0000259" key="2">
    <source>
        <dbReference type="Pfam" id="PF03413"/>
    </source>
</evidence>
<accession>A9WA26</accession>
<keyword evidence="1" id="KW-0175">Coiled coil</keyword>
<gene>
    <name evidence="3" type="ordered locus">Caur_3524</name>
</gene>
<evidence type="ECO:0000256" key="1">
    <source>
        <dbReference type="SAM" id="Coils"/>
    </source>
</evidence>
<dbReference type="Pfam" id="PF03413">
    <property type="entry name" value="PepSY"/>
    <property type="match status" value="2"/>
</dbReference>
<feature type="domain" description="PepSY" evidence="2">
    <location>
        <begin position="193"/>
        <end position="246"/>
    </location>
</feature>
<dbReference type="RefSeq" id="WP_012259361.1">
    <property type="nucleotide sequence ID" value="NC_010175.1"/>
</dbReference>
<name>A9WA26_CHLAA</name>